<evidence type="ECO:0000313" key="1">
    <source>
        <dbReference type="EMBL" id="GAQ88126.1"/>
    </source>
</evidence>
<dbReference type="AlphaFoldDB" id="A0A1Y1IHB8"/>
<keyword evidence="2" id="KW-1185">Reference proteome</keyword>
<dbReference type="Gene3D" id="3.80.10.10">
    <property type="entry name" value="Ribonuclease Inhibitor"/>
    <property type="match status" value="1"/>
</dbReference>
<protein>
    <submittedName>
        <fullName evidence="1">Uncharacterized protein</fullName>
    </submittedName>
</protein>
<reference evidence="1 2" key="1">
    <citation type="journal article" date="2014" name="Nat. Commun.">
        <title>Klebsormidium flaccidum genome reveals primary factors for plant terrestrial adaptation.</title>
        <authorList>
            <person name="Hori K."/>
            <person name="Maruyama F."/>
            <person name="Fujisawa T."/>
            <person name="Togashi T."/>
            <person name="Yamamoto N."/>
            <person name="Seo M."/>
            <person name="Sato S."/>
            <person name="Yamada T."/>
            <person name="Mori H."/>
            <person name="Tajima N."/>
            <person name="Moriyama T."/>
            <person name="Ikeuchi M."/>
            <person name="Watanabe M."/>
            <person name="Wada H."/>
            <person name="Kobayashi K."/>
            <person name="Saito M."/>
            <person name="Masuda T."/>
            <person name="Sasaki-Sekimoto Y."/>
            <person name="Mashiguchi K."/>
            <person name="Awai K."/>
            <person name="Shimojima M."/>
            <person name="Masuda S."/>
            <person name="Iwai M."/>
            <person name="Nobusawa T."/>
            <person name="Narise T."/>
            <person name="Kondo S."/>
            <person name="Saito H."/>
            <person name="Sato R."/>
            <person name="Murakawa M."/>
            <person name="Ihara Y."/>
            <person name="Oshima-Yamada Y."/>
            <person name="Ohtaka K."/>
            <person name="Satoh M."/>
            <person name="Sonobe K."/>
            <person name="Ishii M."/>
            <person name="Ohtani R."/>
            <person name="Kanamori-Sato M."/>
            <person name="Honoki R."/>
            <person name="Miyazaki D."/>
            <person name="Mochizuki H."/>
            <person name="Umetsu J."/>
            <person name="Higashi K."/>
            <person name="Shibata D."/>
            <person name="Kamiya Y."/>
            <person name="Sato N."/>
            <person name="Nakamura Y."/>
            <person name="Tabata S."/>
            <person name="Ida S."/>
            <person name="Kurokawa K."/>
            <person name="Ohta H."/>
        </authorList>
    </citation>
    <scope>NUCLEOTIDE SEQUENCE [LARGE SCALE GENOMIC DNA]</scope>
    <source>
        <strain evidence="1 2">NIES-2285</strain>
    </source>
</reference>
<dbReference type="Proteomes" id="UP000054558">
    <property type="component" value="Unassembled WGS sequence"/>
</dbReference>
<dbReference type="EMBL" id="DF237351">
    <property type="protein sequence ID" value="GAQ88126.1"/>
    <property type="molecule type" value="Genomic_DNA"/>
</dbReference>
<gene>
    <name evidence="1" type="ORF">KFL_004020120</name>
</gene>
<dbReference type="InterPro" id="IPR032675">
    <property type="entry name" value="LRR_dom_sf"/>
</dbReference>
<accession>A0A1Y1IHB8</accession>
<proteinExistence type="predicted"/>
<sequence length="238" mass="26588">MMYSVERSISVSDCADCSGAFFYSPSSSFRDWGAVVLERCEGVAWKKLLPQLSQAKKVVLFECTFDVTGDGLDIDFERRIFEISSNKKHLEVLCIKACKTLSAKHFAELGTWSCHFRGLRHLDLSWNAGLTSITLLSIVQAAPVLQELHINGCHALEVRVFLNLPAGLKKLYATWIPGLKSASVVRSLLEKLKQLVHLDVSFSVPSTAGYEILAQDAGHLRARWVCKNNVFTRRSLQT</sequence>
<organism evidence="1 2">
    <name type="scientific">Klebsormidium nitens</name>
    <name type="common">Green alga</name>
    <name type="synonym">Ulothrix nitens</name>
    <dbReference type="NCBI Taxonomy" id="105231"/>
    <lineage>
        <taxon>Eukaryota</taxon>
        <taxon>Viridiplantae</taxon>
        <taxon>Streptophyta</taxon>
        <taxon>Klebsormidiophyceae</taxon>
        <taxon>Klebsormidiales</taxon>
        <taxon>Klebsormidiaceae</taxon>
        <taxon>Klebsormidium</taxon>
    </lineage>
</organism>
<name>A0A1Y1IHB8_KLENI</name>
<dbReference type="SUPFAM" id="SSF52047">
    <property type="entry name" value="RNI-like"/>
    <property type="match status" value="1"/>
</dbReference>
<evidence type="ECO:0000313" key="2">
    <source>
        <dbReference type="Proteomes" id="UP000054558"/>
    </source>
</evidence>